<reference evidence="5" key="2">
    <citation type="journal article" date="2024" name="Plant">
        <title>Genomic evolution and insights into agronomic trait innovations of Sesamum species.</title>
        <authorList>
            <person name="Miao H."/>
            <person name="Wang L."/>
            <person name="Qu L."/>
            <person name="Liu H."/>
            <person name="Sun Y."/>
            <person name="Le M."/>
            <person name="Wang Q."/>
            <person name="Wei S."/>
            <person name="Zheng Y."/>
            <person name="Lin W."/>
            <person name="Duan Y."/>
            <person name="Cao H."/>
            <person name="Xiong S."/>
            <person name="Wang X."/>
            <person name="Wei L."/>
            <person name="Li C."/>
            <person name="Ma Q."/>
            <person name="Ju M."/>
            <person name="Zhao R."/>
            <person name="Li G."/>
            <person name="Mu C."/>
            <person name="Tian Q."/>
            <person name="Mei H."/>
            <person name="Zhang T."/>
            <person name="Gao T."/>
            <person name="Zhang H."/>
        </authorList>
    </citation>
    <scope>NUCLEOTIDE SEQUENCE</scope>
    <source>
        <strain evidence="5">K16</strain>
    </source>
</reference>
<keyword evidence="2" id="KW-0436">Ligase</keyword>
<organism evidence="5 6">
    <name type="scientific">Sesamum angolense</name>
    <dbReference type="NCBI Taxonomy" id="2727404"/>
    <lineage>
        <taxon>Eukaryota</taxon>
        <taxon>Viridiplantae</taxon>
        <taxon>Streptophyta</taxon>
        <taxon>Embryophyta</taxon>
        <taxon>Tracheophyta</taxon>
        <taxon>Spermatophyta</taxon>
        <taxon>Magnoliopsida</taxon>
        <taxon>eudicotyledons</taxon>
        <taxon>Gunneridae</taxon>
        <taxon>Pentapetalae</taxon>
        <taxon>asterids</taxon>
        <taxon>lamiids</taxon>
        <taxon>Lamiales</taxon>
        <taxon>Pedaliaceae</taxon>
        <taxon>Sesamum</taxon>
    </lineage>
</organism>
<dbReference type="GO" id="GO:0010279">
    <property type="term" value="F:indole-3-acetic acid amido synthetase activity"/>
    <property type="evidence" value="ECO:0007669"/>
    <property type="project" value="TreeGrafter"/>
</dbReference>
<protein>
    <submittedName>
        <fullName evidence="5">Indole-3-acetic acid-amido synthetase GH3.6</fullName>
    </submittedName>
</protein>
<evidence type="ECO:0000313" key="5">
    <source>
        <dbReference type="EMBL" id="KAK4398447.1"/>
    </source>
</evidence>
<sequence length="612" mass="69594">MPEAPKESHESAEYSVAENNRRKLEFIEDVTKNADEVQKRVLAEILSRNADVEYLKRHGLNGHTDRETFKKIMPVITYEDILPDINRIANGDKSPILCSEPISEFLTSSGTSAGERKVMPTIEEELERRSLLYSLLMPVMSQFVPGLDQGKAMYFLFIKCETKTPGGLLARPVLTSYYKSSHFKDRPFDPYTNYTSPNETILCPDSYQSMYSQMLCGLFQNKEVLRVGAVFASGFIRAIRFLEKHWTLLCHDIRTGTINSLITDPSVREAVMRILKPDPKLADFIESECSKESWQGIITKLWPNTKYIDVIVTGTMSQYIPTLDYYSDGLPLVCTMYASSECYFGVNLNPLCKPSEVSYTLIPTMCYYEFLPVHRNNGLTNSISMPKSLNEKEQQELVDLVDVKLGQEYELVVTTYAGLYRYRVGDVLRVAGFKNNAPQFNFVCRKNVVLSIDTDKTDEVELQNAVRNAVSHLMPFGARLTEYTSYADTTTIPGHYVLYWELSQMGSTPIPPSVFEDCCLTIEESLDNVYRQNRVFEAIGPLEIKIVETGTFDKLMDYAISLGASINQYKTPRCVKFAPIVELLNSRVVSKYFSPKCPKWTTPGLKQWSNIN</sequence>
<evidence type="ECO:0000313" key="6">
    <source>
        <dbReference type="Proteomes" id="UP001289374"/>
    </source>
</evidence>
<evidence type="ECO:0000259" key="4">
    <source>
        <dbReference type="Pfam" id="PF23572"/>
    </source>
</evidence>
<evidence type="ECO:0000256" key="1">
    <source>
        <dbReference type="ARBA" id="ARBA00008068"/>
    </source>
</evidence>
<comment type="caution">
    <text evidence="5">The sequence shown here is derived from an EMBL/GenBank/DDBJ whole genome shotgun (WGS) entry which is preliminary data.</text>
</comment>
<dbReference type="Pfam" id="PF23571">
    <property type="entry name" value="GH3_M"/>
    <property type="match status" value="1"/>
</dbReference>
<dbReference type="AlphaFoldDB" id="A0AAE2BUN6"/>
<dbReference type="InterPro" id="IPR004993">
    <property type="entry name" value="GH3"/>
</dbReference>
<comment type="similarity">
    <text evidence="1">Belongs to the IAA-amido conjugating enzyme family.</text>
</comment>
<dbReference type="PANTHER" id="PTHR31901:SF9">
    <property type="entry name" value="GH3 DOMAIN-CONTAINING PROTEIN"/>
    <property type="match status" value="1"/>
</dbReference>
<dbReference type="InterPro" id="IPR055377">
    <property type="entry name" value="GH3_M"/>
</dbReference>
<dbReference type="EMBL" id="JACGWL010000007">
    <property type="protein sequence ID" value="KAK4398447.1"/>
    <property type="molecule type" value="Genomic_DNA"/>
</dbReference>
<evidence type="ECO:0000259" key="3">
    <source>
        <dbReference type="Pfam" id="PF23571"/>
    </source>
</evidence>
<feature type="domain" description="GH3 C-terminal" evidence="4">
    <location>
        <begin position="461"/>
        <end position="577"/>
    </location>
</feature>
<dbReference type="Proteomes" id="UP001289374">
    <property type="component" value="Unassembled WGS sequence"/>
</dbReference>
<dbReference type="GO" id="GO:0005737">
    <property type="term" value="C:cytoplasm"/>
    <property type="evidence" value="ECO:0007669"/>
    <property type="project" value="TreeGrafter"/>
</dbReference>
<accession>A0AAE2BUN6</accession>
<keyword evidence="6" id="KW-1185">Reference proteome</keyword>
<dbReference type="Pfam" id="PF23572">
    <property type="entry name" value="GH3_C"/>
    <property type="match status" value="1"/>
</dbReference>
<dbReference type="PANTHER" id="PTHR31901">
    <property type="entry name" value="GH3 DOMAIN-CONTAINING PROTEIN"/>
    <property type="match status" value="1"/>
</dbReference>
<gene>
    <name evidence="5" type="ORF">Sango_1320200</name>
</gene>
<reference evidence="5" key="1">
    <citation type="submission" date="2020-06" db="EMBL/GenBank/DDBJ databases">
        <authorList>
            <person name="Li T."/>
            <person name="Hu X."/>
            <person name="Zhang T."/>
            <person name="Song X."/>
            <person name="Zhang H."/>
            <person name="Dai N."/>
            <person name="Sheng W."/>
            <person name="Hou X."/>
            <person name="Wei L."/>
        </authorList>
    </citation>
    <scope>NUCLEOTIDE SEQUENCE</scope>
    <source>
        <strain evidence="5">K16</strain>
        <tissue evidence="5">Leaf</tissue>
    </source>
</reference>
<name>A0AAE2BUN6_9LAMI</name>
<proteinExistence type="inferred from homology"/>
<dbReference type="InterPro" id="IPR055378">
    <property type="entry name" value="GH3_C"/>
</dbReference>
<feature type="domain" description="GH3 middle" evidence="3">
    <location>
        <begin position="359"/>
        <end position="445"/>
    </location>
</feature>
<dbReference type="Pfam" id="PF03321">
    <property type="entry name" value="GH3"/>
    <property type="match status" value="1"/>
</dbReference>
<evidence type="ECO:0000256" key="2">
    <source>
        <dbReference type="ARBA" id="ARBA00022598"/>
    </source>
</evidence>